<comment type="caution">
    <text evidence="2">The sequence shown here is derived from an EMBL/GenBank/DDBJ whole genome shotgun (WGS) entry which is preliminary data.</text>
</comment>
<sequence>MEHHKAMNSNLTTIDSNNNNNNNKSRCHQHHHHHHHHRWKKRIAKQQQSGSLLNKPQVLSMSITDHNTNQENISLSEQQQQHQQIPMKNSLSWKKKWSKWFSSCSSERTMHVKSNSIKIPIEKRPRTKSENDLSKRGSTDQDENKNLSPTYSTFAISPITNENLSKTSSHQHRHHHQSNDKVNNSNSVIYRDTSRRYSNTFFSSIRCGGATGEQHQSQTSISAIPSTTKTSQPYQQKQQAQQLSRSADRLNSKSSRRELRYEEHNDYIPPPLPLNSIQCHPTIDHYARALNQSSYFYSTHRRSQIEVYQLSSPNNRLILPRPYSTNFSSSQNNPSSTTTIPITYSATVDNFRAMSQTSLDNNTYGRLSDCHSSLIPVGNSLIKAPRRIESTYSQFPTIQQEPVYANTQSLYDNILYPDSTSTNKISINRNEKKSCASQTQLTWTMATFSSFVDLENQSIIIQQPDPTTLYSVVRHQHATEPPPSASPATIEHMKRMSPNLRYIDDTTSPSHNQRPHTPNSSKMLMIEKRDGSFQTLLTIAPMDDIDSTKPIIYHDSTPSPLSTGSSSTTDHHHHNHNHRHRRHKSRSNTSRNNISTRDVGLQVSIQTVKKITFSTQQSDDSSLTTTATTSSSSPPTIKTSRELKNVQTNTEPFINKQDRSTSYEKTLHMITSSSQTLDSPMHTNRQTKSAQTATKSLRDQSTETNNQGLFLCDLSSFLKNGTENTSSNLTVTTKRKI</sequence>
<dbReference type="AlphaFoldDB" id="A0A814XJU1"/>
<feature type="compositionally biased region" description="Basic and acidic residues" evidence="1">
    <location>
        <begin position="246"/>
        <end position="257"/>
    </location>
</feature>
<feature type="region of interest" description="Disordered" evidence="1">
    <location>
        <begin position="549"/>
        <end position="598"/>
    </location>
</feature>
<organism evidence="2 3">
    <name type="scientific">Adineta steineri</name>
    <dbReference type="NCBI Taxonomy" id="433720"/>
    <lineage>
        <taxon>Eukaryota</taxon>
        <taxon>Metazoa</taxon>
        <taxon>Spiralia</taxon>
        <taxon>Gnathifera</taxon>
        <taxon>Rotifera</taxon>
        <taxon>Eurotatoria</taxon>
        <taxon>Bdelloidea</taxon>
        <taxon>Adinetida</taxon>
        <taxon>Adinetidae</taxon>
        <taxon>Adineta</taxon>
    </lineage>
</organism>
<feature type="region of interest" description="Disordered" evidence="1">
    <location>
        <begin position="1"/>
        <end position="52"/>
    </location>
</feature>
<feature type="compositionally biased region" description="Basic residues" evidence="1">
    <location>
        <begin position="571"/>
        <end position="586"/>
    </location>
</feature>
<proteinExistence type="predicted"/>
<feature type="compositionally biased region" description="Low complexity" evidence="1">
    <location>
        <begin position="556"/>
        <end position="568"/>
    </location>
</feature>
<name>A0A814XJU1_9BILA</name>
<gene>
    <name evidence="2" type="ORF">IZO911_LOCUS29452</name>
</gene>
<feature type="region of interest" description="Disordered" evidence="1">
    <location>
        <begin position="673"/>
        <end position="702"/>
    </location>
</feature>
<feature type="region of interest" description="Disordered" evidence="1">
    <location>
        <begin position="614"/>
        <end position="644"/>
    </location>
</feature>
<feature type="compositionally biased region" description="Basic residues" evidence="1">
    <location>
        <begin position="25"/>
        <end position="44"/>
    </location>
</feature>
<feature type="compositionally biased region" description="Polar residues" evidence="1">
    <location>
        <begin position="505"/>
        <end position="522"/>
    </location>
</feature>
<reference evidence="2" key="1">
    <citation type="submission" date="2021-02" db="EMBL/GenBank/DDBJ databases">
        <authorList>
            <person name="Nowell W R."/>
        </authorList>
    </citation>
    <scope>NUCLEOTIDE SEQUENCE</scope>
</reference>
<feature type="compositionally biased region" description="Polar residues" evidence="1">
    <location>
        <begin position="7"/>
        <end position="16"/>
    </location>
</feature>
<feature type="region of interest" description="Disordered" evidence="1">
    <location>
        <begin position="111"/>
        <end position="186"/>
    </location>
</feature>
<dbReference type="Proteomes" id="UP000663860">
    <property type="component" value="Unassembled WGS sequence"/>
</dbReference>
<protein>
    <submittedName>
        <fullName evidence="2">Uncharacterized protein</fullName>
    </submittedName>
</protein>
<feature type="compositionally biased region" description="Basic and acidic residues" evidence="1">
    <location>
        <begin position="120"/>
        <end position="145"/>
    </location>
</feature>
<evidence type="ECO:0000313" key="3">
    <source>
        <dbReference type="Proteomes" id="UP000663860"/>
    </source>
</evidence>
<accession>A0A814XJU1</accession>
<evidence type="ECO:0000313" key="2">
    <source>
        <dbReference type="EMBL" id="CAF1216232.1"/>
    </source>
</evidence>
<feature type="compositionally biased region" description="Polar residues" evidence="1">
    <location>
        <begin position="673"/>
        <end position="695"/>
    </location>
</feature>
<feature type="compositionally biased region" description="Low complexity" evidence="1">
    <location>
        <begin position="587"/>
        <end position="597"/>
    </location>
</feature>
<feature type="compositionally biased region" description="Low complexity" evidence="1">
    <location>
        <begin position="232"/>
        <end position="242"/>
    </location>
</feature>
<feature type="region of interest" description="Disordered" evidence="1">
    <location>
        <begin position="501"/>
        <end position="523"/>
    </location>
</feature>
<feature type="compositionally biased region" description="Low complexity" evidence="1">
    <location>
        <begin position="614"/>
        <end position="638"/>
    </location>
</feature>
<feature type="compositionally biased region" description="Polar residues" evidence="1">
    <location>
        <begin position="146"/>
        <end position="167"/>
    </location>
</feature>
<evidence type="ECO:0000256" key="1">
    <source>
        <dbReference type="SAM" id="MobiDB-lite"/>
    </source>
</evidence>
<feature type="region of interest" description="Disordered" evidence="1">
    <location>
        <begin position="227"/>
        <end position="257"/>
    </location>
</feature>
<dbReference type="EMBL" id="CAJNOE010000439">
    <property type="protein sequence ID" value="CAF1216232.1"/>
    <property type="molecule type" value="Genomic_DNA"/>
</dbReference>